<accession>V5H7U4</accession>
<protein>
    <submittedName>
        <fullName evidence="9">Uncharacterized protein</fullName>
    </submittedName>
</protein>
<dbReference type="GO" id="GO:0005789">
    <property type="term" value="C:endoplasmic reticulum membrane"/>
    <property type="evidence" value="ECO:0007669"/>
    <property type="project" value="UniProtKB-SubCell"/>
</dbReference>
<evidence type="ECO:0000256" key="6">
    <source>
        <dbReference type="ARBA" id="ARBA00023136"/>
    </source>
</evidence>
<feature type="transmembrane region" description="Helical" evidence="7">
    <location>
        <begin position="69"/>
        <end position="90"/>
    </location>
</feature>
<keyword evidence="8" id="KW-0732">Signal</keyword>
<sequence length="224" mass="24918">MLLHFLLSLVMCAKLVEDVLDRLDIFILELEELYIPKPLLWEWVWLSSIVLVLPGLTAVRRNRPGSMKFYAGGTFFLGLCPVLFAAVYFFREMYAYVQHGRRGQGHPVVAGVPRRGPLVCLPGGLLPGPPLLTLLRRQAHPGVAARRCGEKGQVGVPRRANLFLCGLFLRAMFLEKGRESVLVLRGGSSLRFPGSRRDTSCCNRLICGPFDALLGKHFPPPTLP</sequence>
<keyword evidence="6 7" id="KW-0472">Membrane</keyword>
<evidence type="ECO:0000256" key="5">
    <source>
        <dbReference type="ARBA" id="ARBA00022989"/>
    </source>
</evidence>
<dbReference type="AlphaFoldDB" id="V5H7U4"/>
<feature type="signal peptide" evidence="8">
    <location>
        <begin position="1"/>
        <end position="18"/>
    </location>
</feature>
<evidence type="ECO:0000313" key="9">
    <source>
        <dbReference type="EMBL" id="JAB70527.1"/>
    </source>
</evidence>
<comment type="similarity">
    <text evidence="2">Belongs to the jagunal family.</text>
</comment>
<name>V5H7U4_IXORI</name>
<evidence type="ECO:0000256" key="8">
    <source>
        <dbReference type="SAM" id="SignalP"/>
    </source>
</evidence>
<organism evidence="9">
    <name type="scientific">Ixodes ricinus</name>
    <name type="common">Common tick</name>
    <name type="synonym">Acarus ricinus</name>
    <dbReference type="NCBI Taxonomy" id="34613"/>
    <lineage>
        <taxon>Eukaryota</taxon>
        <taxon>Metazoa</taxon>
        <taxon>Ecdysozoa</taxon>
        <taxon>Arthropoda</taxon>
        <taxon>Chelicerata</taxon>
        <taxon>Arachnida</taxon>
        <taxon>Acari</taxon>
        <taxon>Parasitiformes</taxon>
        <taxon>Ixodida</taxon>
        <taxon>Ixodoidea</taxon>
        <taxon>Ixodidae</taxon>
        <taxon>Ixodinae</taxon>
        <taxon>Ixodes</taxon>
    </lineage>
</organism>
<proteinExistence type="evidence at transcript level"/>
<dbReference type="GO" id="GO:0007029">
    <property type="term" value="P:endoplasmic reticulum organization"/>
    <property type="evidence" value="ECO:0007669"/>
    <property type="project" value="InterPro"/>
</dbReference>
<keyword evidence="3 7" id="KW-0812">Transmembrane</keyword>
<feature type="chain" id="PRO_5004734957" evidence="8">
    <location>
        <begin position="19"/>
        <end position="224"/>
    </location>
</feature>
<evidence type="ECO:0000256" key="3">
    <source>
        <dbReference type="ARBA" id="ARBA00022692"/>
    </source>
</evidence>
<evidence type="ECO:0000256" key="2">
    <source>
        <dbReference type="ARBA" id="ARBA00008462"/>
    </source>
</evidence>
<comment type="subcellular location">
    <subcellularLocation>
        <location evidence="1">Endoplasmic reticulum membrane</location>
        <topology evidence="1">Multi-pass membrane protein</topology>
    </subcellularLocation>
</comment>
<dbReference type="GO" id="GO:0016192">
    <property type="term" value="P:vesicle-mediated transport"/>
    <property type="evidence" value="ECO:0007669"/>
    <property type="project" value="TreeGrafter"/>
</dbReference>
<evidence type="ECO:0000256" key="7">
    <source>
        <dbReference type="SAM" id="Phobius"/>
    </source>
</evidence>
<reference evidence="9" key="1">
    <citation type="journal article" date="2015" name="Sci. Rep.">
        <title>Tissue- and time-dependent transcription in Ixodes ricinus salivary glands and midguts when blood feeding on the vertebrate host.</title>
        <authorList>
            <person name="Kotsyfakis M."/>
            <person name="Schwarz A."/>
            <person name="Erhart J."/>
            <person name="Ribeiro J.M."/>
        </authorList>
    </citation>
    <scope>NUCLEOTIDE SEQUENCE</scope>
    <source>
        <tissue evidence="9">Salivary gland and midgut</tissue>
    </source>
</reference>
<evidence type="ECO:0000256" key="4">
    <source>
        <dbReference type="ARBA" id="ARBA00022824"/>
    </source>
</evidence>
<dbReference type="PANTHER" id="PTHR20955">
    <property type="entry name" value="PROTEIN JAGUNAL HOMOLOG 1"/>
    <property type="match status" value="1"/>
</dbReference>
<dbReference type="EMBL" id="GANP01013941">
    <property type="protein sequence ID" value="JAB70527.1"/>
    <property type="molecule type" value="mRNA"/>
</dbReference>
<feature type="transmembrane region" description="Helical" evidence="7">
    <location>
        <begin position="39"/>
        <end position="57"/>
    </location>
</feature>
<dbReference type="Pfam" id="PF07086">
    <property type="entry name" value="Jagunal"/>
    <property type="match status" value="1"/>
</dbReference>
<dbReference type="PANTHER" id="PTHR20955:SF1">
    <property type="entry name" value="PROTEIN JAGUNAL HOMOLOG 1"/>
    <property type="match status" value="1"/>
</dbReference>
<keyword evidence="5 7" id="KW-1133">Transmembrane helix</keyword>
<dbReference type="InterPro" id="IPR009787">
    <property type="entry name" value="Jagunal"/>
</dbReference>
<evidence type="ECO:0000256" key="1">
    <source>
        <dbReference type="ARBA" id="ARBA00004477"/>
    </source>
</evidence>
<keyword evidence="4" id="KW-0256">Endoplasmic reticulum</keyword>